<evidence type="ECO:0000313" key="2">
    <source>
        <dbReference type="EMBL" id="SVD09859.1"/>
    </source>
</evidence>
<feature type="non-terminal residue" evidence="2">
    <location>
        <position position="1"/>
    </location>
</feature>
<sequence>SSRNARGATWRPARPTPTLNTYESWVRQPEMKSQVRPCIRPT</sequence>
<feature type="non-terminal residue" evidence="2">
    <location>
        <position position="42"/>
    </location>
</feature>
<dbReference type="AlphaFoldDB" id="A0A382SJ11"/>
<protein>
    <submittedName>
        <fullName evidence="2">Uncharacterized protein</fullName>
    </submittedName>
</protein>
<name>A0A382SJ11_9ZZZZ</name>
<gene>
    <name evidence="2" type="ORF">METZ01_LOCUS362713</name>
</gene>
<proteinExistence type="predicted"/>
<accession>A0A382SJ11</accession>
<evidence type="ECO:0000256" key="1">
    <source>
        <dbReference type="SAM" id="MobiDB-lite"/>
    </source>
</evidence>
<feature type="region of interest" description="Disordered" evidence="1">
    <location>
        <begin position="1"/>
        <end position="42"/>
    </location>
</feature>
<organism evidence="2">
    <name type="scientific">marine metagenome</name>
    <dbReference type="NCBI Taxonomy" id="408172"/>
    <lineage>
        <taxon>unclassified sequences</taxon>
        <taxon>metagenomes</taxon>
        <taxon>ecological metagenomes</taxon>
    </lineage>
</organism>
<dbReference type="EMBL" id="UINC01129456">
    <property type="protein sequence ID" value="SVD09859.1"/>
    <property type="molecule type" value="Genomic_DNA"/>
</dbReference>
<reference evidence="2" key="1">
    <citation type="submission" date="2018-05" db="EMBL/GenBank/DDBJ databases">
        <authorList>
            <person name="Lanie J.A."/>
            <person name="Ng W.-L."/>
            <person name="Kazmierczak K.M."/>
            <person name="Andrzejewski T.M."/>
            <person name="Davidsen T.M."/>
            <person name="Wayne K.J."/>
            <person name="Tettelin H."/>
            <person name="Glass J.I."/>
            <person name="Rusch D."/>
            <person name="Podicherti R."/>
            <person name="Tsui H.-C.T."/>
            <person name="Winkler M.E."/>
        </authorList>
    </citation>
    <scope>NUCLEOTIDE SEQUENCE</scope>
</reference>